<dbReference type="Pfam" id="PF12704">
    <property type="entry name" value="MacB_PCD"/>
    <property type="match status" value="1"/>
</dbReference>
<evidence type="ECO:0000256" key="3">
    <source>
        <dbReference type="ARBA" id="ARBA00022692"/>
    </source>
</evidence>
<evidence type="ECO:0000256" key="1">
    <source>
        <dbReference type="ARBA" id="ARBA00004651"/>
    </source>
</evidence>
<dbReference type="Proteomes" id="UP000199024">
    <property type="component" value="Unassembled WGS sequence"/>
</dbReference>
<feature type="transmembrane region" description="Helical" evidence="6">
    <location>
        <begin position="16"/>
        <end position="35"/>
    </location>
</feature>
<evidence type="ECO:0000313" key="10">
    <source>
        <dbReference type="Proteomes" id="UP000199024"/>
    </source>
</evidence>
<dbReference type="InterPro" id="IPR025857">
    <property type="entry name" value="MacB_PCD"/>
</dbReference>
<dbReference type="Pfam" id="PF02687">
    <property type="entry name" value="FtsX"/>
    <property type="match status" value="1"/>
</dbReference>
<name>A0A1I6M432_9BACT</name>
<evidence type="ECO:0000259" key="8">
    <source>
        <dbReference type="Pfam" id="PF12704"/>
    </source>
</evidence>
<feature type="transmembrane region" description="Helical" evidence="6">
    <location>
        <begin position="383"/>
        <end position="406"/>
    </location>
</feature>
<comment type="subcellular location">
    <subcellularLocation>
        <location evidence="1">Cell membrane</location>
        <topology evidence="1">Multi-pass membrane protein</topology>
    </subcellularLocation>
</comment>
<dbReference type="GO" id="GO:0005886">
    <property type="term" value="C:plasma membrane"/>
    <property type="evidence" value="ECO:0007669"/>
    <property type="project" value="UniProtKB-SubCell"/>
</dbReference>
<feature type="domain" description="MacB-like periplasmic core" evidence="8">
    <location>
        <begin position="18"/>
        <end position="202"/>
    </location>
</feature>
<feature type="transmembrane region" description="Helical" evidence="6">
    <location>
        <begin position="319"/>
        <end position="336"/>
    </location>
</feature>
<feature type="transmembrane region" description="Helical" evidence="6">
    <location>
        <begin position="288"/>
        <end position="312"/>
    </location>
</feature>
<keyword evidence="10" id="KW-1185">Reference proteome</keyword>
<dbReference type="EMBL" id="FOZL01000001">
    <property type="protein sequence ID" value="SFS10413.1"/>
    <property type="molecule type" value="Genomic_DNA"/>
</dbReference>
<reference evidence="9 10" key="1">
    <citation type="submission" date="2016-10" db="EMBL/GenBank/DDBJ databases">
        <authorList>
            <person name="de Groot N.N."/>
        </authorList>
    </citation>
    <scope>NUCLEOTIDE SEQUENCE [LARGE SCALE GENOMIC DNA]</scope>
    <source>
        <strain evidence="9 10">DSM 21001</strain>
    </source>
</reference>
<dbReference type="InterPro" id="IPR051125">
    <property type="entry name" value="ABC-4/HrtB_transporter"/>
</dbReference>
<evidence type="ECO:0000256" key="2">
    <source>
        <dbReference type="ARBA" id="ARBA00022475"/>
    </source>
</evidence>
<evidence type="ECO:0000256" key="5">
    <source>
        <dbReference type="ARBA" id="ARBA00023136"/>
    </source>
</evidence>
<dbReference type="AlphaFoldDB" id="A0A1I6M432"/>
<feature type="domain" description="ABC3 transporter permease C-terminal" evidence="7">
    <location>
        <begin position="291"/>
        <end position="402"/>
    </location>
</feature>
<organism evidence="9 10">
    <name type="scientific">Granulicella pectinivorans</name>
    <dbReference type="NCBI Taxonomy" id="474950"/>
    <lineage>
        <taxon>Bacteria</taxon>
        <taxon>Pseudomonadati</taxon>
        <taxon>Acidobacteriota</taxon>
        <taxon>Terriglobia</taxon>
        <taxon>Terriglobales</taxon>
        <taxon>Acidobacteriaceae</taxon>
        <taxon>Granulicella</taxon>
    </lineage>
</organism>
<proteinExistence type="predicted"/>
<dbReference type="STRING" id="474950.SAMN05421771_1790"/>
<accession>A0A1I6M432</accession>
<keyword evidence="3 6" id="KW-0812">Transmembrane</keyword>
<evidence type="ECO:0000259" key="7">
    <source>
        <dbReference type="Pfam" id="PF02687"/>
    </source>
</evidence>
<feature type="transmembrane region" description="Helical" evidence="6">
    <location>
        <begin position="342"/>
        <end position="362"/>
    </location>
</feature>
<keyword evidence="4 6" id="KW-1133">Transmembrane helix</keyword>
<keyword evidence="2" id="KW-1003">Cell membrane</keyword>
<protein>
    <submittedName>
        <fullName evidence="9">Putative ABC transport system permease protein</fullName>
    </submittedName>
</protein>
<dbReference type="RefSeq" id="WP_089838547.1">
    <property type="nucleotide sequence ID" value="NZ_FOZL01000001.1"/>
</dbReference>
<gene>
    <name evidence="9" type="ORF">SAMN05421771_1790</name>
</gene>
<dbReference type="PANTHER" id="PTHR43738">
    <property type="entry name" value="ABC TRANSPORTER, MEMBRANE PROTEIN"/>
    <property type="match status" value="1"/>
</dbReference>
<dbReference type="OrthoDB" id="9784014at2"/>
<evidence type="ECO:0000313" key="9">
    <source>
        <dbReference type="EMBL" id="SFS10413.1"/>
    </source>
</evidence>
<evidence type="ECO:0000256" key="4">
    <source>
        <dbReference type="ARBA" id="ARBA00022989"/>
    </source>
</evidence>
<evidence type="ECO:0000256" key="6">
    <source>
        <dbReference type="SAM" id="Phobius"/>
    </source>
</evidence>
<dbReference type="PANTHER" id="PTHR43738:SF2">
    <property type="entry name" value="ABC TRANSPORTER PERMEASE"/>
    <property type="match status" value="1"/>
</dbReference>
<keyword evidence="5 6" id="KW-0472">Membrane</keyword>
<sequence>MTILWLALRSLRARTLATSLTIFSIALSVMLLVGVDRLRSATQAGFSGTISHTDLIVGARGGGLPLLLSSVFHIGAASNNISWASYQHFAQHKAVAWTIPISIGDSYRGFPVIATDENFYRHYQYRGGHSLALAEGHAATGLFDVALGSTIAKERNLHLGDKIVLAHGVEEKSILNHDNTPFTVVGILAQTATPVDRSLYITLLGEEAMHFGWSGGTPPAIGEAVPVLDPSKLQVDQITSFMLGAKSRVSTLYLQREIDTYKPEPLTSIIPAYTLQELWSLLDYADTALSLVSAAVLVVGLLAMLIALYTALNERRREIAVLRAVGLHAYQIFLLFVLESTFIAAIGTAIGIAAVYVLLYALRTTIETHFGLPIAQVGLSPRVELYAAATLVSAAILGLIPAFGAYRNSLVDGLNAR</sequence>
<dbReference type="InterPro" id="IPR003838">
    <property type="entry name" value="ABC3_permease_C"/>
</dbReference>